<dbReference type="PANTHER" id="PTHR33867:SF1">
    <property type="entry name" value="RIBOSOME MATURATION FACTOR RIMP"/>
    <property type="match status" value="1"/>
</dbReference>
<dbReference type="InterPro" id="IPR028998">
    <property type="entry name" value="RimP_C"/>
</dbReference>
<dbReference type="GO" id="GO:0006412">
    <property type="term" value="P:translation"/>
    <property type="evidence" value="ECO:0007669"/>
    <property type="project" value="TreeGrafter"/>
</dbReference>
<comment type="function">
    <text evidence="3">Required for maturation of 30S ribosomal subunits.</text>
</comment>
<dbReference type="PANTHER" id="PTHR33867">
    <property type="entry name" value="RIBOSOME MATURATION FACTOR RIMP"/>
    <property type="match status" value="1"/>
</dbReference>
<evidence type="ECO:0000256" key="2">
    <source>
        <dbReference type="ARBA" id="ARBA00022517"/>
    </source>
</evidence>
<dbReference type="InterPro" id="IPR003728">
    <property type="entry name" value="Ribosome_maturation_RimP"/>
</dbReference>
<evidence type="ECO:0000313" key="6">
    <source>
        <dbReference type="EMBL" id="PRX41881.1"/>
    </source>
</evidence>
<dbReference type="Pfam" id="PF17384">
    <property type="entry name" value="DUF150_C"/>
    <property type="match status" value="1"/>
</dbReference>
<evidence type="ECO:0000313" key="7">
    <source>
        <dbReference type="Proteomes" id="UP000237797"/>
    </source>
</evidence>
<dbReference type="Pfam" id="PF02576">
    <property type="entry name" value="RimP_N"/>
    <property type="match status" value="1"/>
</dbReference>
<proteinExistence type="inferred from homology"/>
<comment type="caution">
    <text evidence="6">The sequence shown here is derived from an EMBL/GenBank/DDBJ whole genome shotgun (WGS) entry which is preliminary data.</text>
</comment>
<name>A0A2T0LHN2_9BACL</name>
<dbReference type="HAMAP" id="MF_01077">
    <property type="entry name" value="RimP"/>
    <property type="match status" value="1"/>
</dbReference>
<dbReference type="EMBL" id="PVNE01000004">
    <property type="protein sequence ID" value="PRX41881.1"/>
    <property type="molecule type" value="Genomic_DNA"/>
</dbReference>
<dbReference type="AlphaFoldDB" id="A0A2T0LHN2"/>
<evidence type="ECO:0000259" key="4">
    <source>
        <dbReference type="Pfam" id="PF02576"/>
    </source>
</evidence>
<dbReference type="Proteomes" id="UP000237797">
    <property type="component" value="Unassembled WGS sequence"/>
</dbReference>
<dbReference type="SUPFAM" id="SSF74942">
    <property type="entry name" value="YhbC-like, C-terminal domain"/>
    <property type="match status" value="1"/>
</dbReference>
<dbReference type="InterPro" id="IPR028989">
    <property type="entry name" value="RimP_N"/>
</dbReference>
<protein>
    <recommendedName>
        <fullName evidence="3">Ribosome maturation factor RimP</fullName>
    </recommendedName>
</protein>
<keyword evidence="2 3" id="KW-0690">Ribosome biogenesis</keyword>
<evidence type="ECO:0000259" key="5">
    <source>
        <dbReference type="Pfam" id="PF17384"/>
    </source>
</evidence>
<dbReference type="Gene3D" id="2.30.30.180">
    <property type="entry name" value="Ribosome maturation factor RimP, C-terminal domain"/>
    <property type="match status" value="1"/>
</dbReference>
<sequence>MNRKVTEIVEELAAPLLAEDGLELVDIEFKKEGKNRFLRLFIDRIEGRVSLEDISRVSERLSKELDRVDPISGAYILEVSSPGAERPLKKERDFERAVGKHVHIKTYEPIEGRKTFEGTLTDFTPERLTVEVDGKEITIPYPLVAKARLAILF</sequence>
<dbReference type="GO" id="GO:0000028">
    <property type="term" value="P:ribosomal small subunit assembly"/>
    <property type="evidence" value="ECO:0007669"/>
    <property type="project" value="TreeGrafter"/>
</dbReference>
<dbReference type="OrthoDB" id="9805006at2"/>
<keyword evidence="1 3" id="KW-0963">Cytoplasm</keyword>
<dbReference type="CDD" id="cd01734">
    <property type="entry name" value="YlxS_C"/>
    <property type="match status" value="1"/>
</dbReference>
<comment type="subcellular location">
    <subcellularLocation>
        <location evidence="3">Cytoplasm</location>
    </subcellularLocation>
</comment>
<organism evidence="6 7">
    <name type="scientific">Planifilum fimeticola</name>
    <dbReference type="NCBI Taxonomy" id="201975"/>
    <lineage>
        <taxon>Bacteria</taxon>
        <taxon>Bacillati</taxon>
        <taxon>Bacillota</taxon>
        <taxon>Bacilli</taxon>
        <taxon>Bacillales</taxon>
        <taxon>Thermoactinomycetaceae</taxon>
        <taxon>Planifilum</taxon>
    </lineage>
</organism>
<dbReference type="RefSeq" id="WP_106344262.1">
    <property type="nucleotide sequence ID" value="NZ_PVNE01000004.1"/>
</dbReference>
<reference evidence="6 7" key="1">
    <citation type="submission" date="2018-03" db="EMBL/GenBank/DDBJ databases">
        <title>Genomic Encyclopedia of Archaeal and Bacterial Type Strains, Phase II (KMG-II): from individual species to whole genera.</title>
        <authorList>
            <person name="Goeker M."/>
        </authorList>
    </citation>
    <scope>NUCLEOTIDE SEQUENCE [LARGE SCALE GENOMIC DNA]</scope>
    <source>
        <strain evidence="6 7">DSM 44946</strain>
    </source>
</reference>
<dbReference type="NCBIfam" id="NF000928">
    <property type="entry name" value="PRK00092.1-2"/>
    <property type="match status" value="1"/>
</dbReference>
<dbReference type="InterPro" id="IPR035956">
    <property type="entry name" value="RimP_N_sf"/>
</dbReference>
<gene>
    <name evidence="3" type="primary">rimP</name>
    <name evidence="6" type="ORF">CLV97_104121</name>
</gene>
<dbReference type="GO" id="GO:0005829">
    <property type="term" value="C:cytosol"/>
    <property type="evidence" value="ECO:0007669"/>
    <property type="project" value="TreeGrafter"/>
</dbReference>
<keyword evidence="7" id="KW-1185">Reference proteome</keyword>
<comment type="similarity">
    <text evidence="3">Belongs to the RimP family.</text>
</comment>
<evidence type="ECO:0000256" key="3">
    <source>
        <dbReference type="HAMAP-Rule" id="MF_01077"/>
    </source>
</evidence>
<dbReference type="Gene3D" id="3.30.300.70">
    <property type="entry name" value="RimP-like superfamily, N-terminal"/>
    <property type="match status" value="1"/>
</dbReference>
<dbReference type="InterPro" id="IPR036847">
    <property type="entry name" value="RimP_C_sf"/>
</dbReference>
<dbReference type="FunFam" id="3.30.300.70:FF:000001">
    <property type="entry name" value="Ribosome maturation factor RimP"/>
    <property type="match status" value="1"/>
</dbReference>
<accession>A0A2T0LHN2</accession>
<feature type="domain" description="Ribosome maturation factor RimP C-terminal" evidence="5">
    <location>
        <begin position="88"/>
        <end position="152"/>
    </location>
</feature>
<dbReference type="SUPFAM" id="SSF75420">
    <property type="entry name" value="YhbC-like, N-terminal domain"/>
    <property type="match status" value="1"/>
</dbReference>
<feature type="domain" description="Ribosome maturation factor RimP N-terminal" evidence="4">
    <location>
        <begin position="13"/>
        <end position="85"/>
    </location>
</feature>
<evidence type="ECO:0000256" key="1">
    <source>
        <dbReference type="ARBA" id="ARBA00022490"/>
    </source>
</evidence>